<dbReference type="GO" id="GO:0009960">
    <property type="term" value="P:endosperm development"/>
    <property type="evidence" value="ECO:0007669"/>
    <property type="project" value="InterPro"/>
</dbReference>
<comment type="subcellular location">
    <subcellularLocation>
        <location evidence="1">Nucleus</location>
    </subcellularLocation>
</comment>
<name>A0A2U1NZH9_ARTAN</name>
<dbReference type="EMBL" id="PKPP01001927">
    <property type="protein sequence ID" value="PWA78891.1"/>
    <property type="molecule type" value="Genomic_DNA"/>
</dbReference>
<dbReference type="PROSITE" id="PS50888">
    <property type="entry name" value="BHLH"/>
    <property type="match status" value="1"/>
</dbReference>
<dbReference type="InterPro" id="IPR036638">
    <property type="entry name" value="HLH_DNA-bd_sf"/>
</dbReference>
<evidence type="ECO:0000256" key="3">
    <source>
        <dbReference type="ARBA" id="ARBA00023163"/>
    </source>
</evidence>
<dbReference type="InterPro" id="IPR045239">
    <property type="entry name" value="bHLH95_bHLH"/>
</dbReference>
<dbReference type="GO" id="GO:0003700">
    <property type="term" value="F:DNA-binding transcription factor activity"/>
    <property type="evidence" value="ECO:0007669"/>
    <property type="project" value="InterPro"/>
</dbReference>
<dbReference type="OrthoDB" id="690068at2759"/>
<evidence type="ECO:0000256" key="1">
    <source>
        <dbReference type="ARBA" id="ARBA00004123"/>
    </source>
</evidence>
<dbReference type="SUPFAM" id="SSF47459">
    <property type="entry name" value="HLH, helix-loop-helix DNA-binding domain"/>
    <property type="match status" value="1"/>
</dbReference>
<keyword evidence="3" id="KW-0804">Transcription</keyword>
<evidence type="ECO:0000313" key="8">
    <source>
        <dbReference type="Proteomes" id="UP000245207"/>
    </source>
</evidence>
<proteinExistence type="predicted"/>
<evidence type="ECO:0000256" key="2">
    <source>
        <dbReference type="ARBA" id="ARBA00023015"/>
    </source>
</evidence>
<dbReference type="InterPro" id="IPR044278">
    <property type="entry name" value="BHLH95-like"/>
</dbReference>
<evidence type="ECO:0000313" key="7">
    <source>
        <dbReference type="EMBL" id="PWA78891.1"/>
    </source>
</evidence>
<dbReference type="PANTHER" id="PTHR46772:SF8">
    <property type="entry name" value="TRANSCRIPTION FACTOR BHLH95"/>
    <property type="match status" value="1"/>
</dbReference>
<dbReference type="SMART" id="SM00353">
    <property type="entry name" value="HLH"/>
    <property type="match status" value="1"/>
</dbReference>
<dbReference type="GO" id="GO:0005634">
    <property type="term" value="C:nucleus"/>
    <property type="evidence" value="ECO:0007669"/>
    <property type="project" value="UniProtKB-SubCell"/>
</dbReference>
<comment type="caution">
    <text evidence="7">The sequence shown here is derived from an EMBL/GenBank/DDBJ whole genome shotgun (WGS) entry which is preliminary data.</text>
</comment>
<organism evidence="7 8">
    <name type="scientific">Artemisia annua</name>
    <name type="common">Sweet wormwood</name>
    <dbReference type="NCBI Taxonomy" id="35608"/>
    <lineage>
        <taxon>Eukaryota</taxon>
        <taxon>Viridiplantae</taxon>
        <taxon>Streptophyta</taxon>
        <taxon>Embryophyta</taxon>
        <taxon>Tracheophyta</taxon>
        <taxon>Spermatophyta</taxon>
        <taxon>Magnoliopsida</taxon>
        <taxon>eudicotyledons</taxon>
        <taxon>Gunneridae</taxon>
        <taxon>Pentapetalae</taxon>
        <taxon>asterids</taxon>
        <taxon>campanulids</taxon>
        <taxon>Asterales</taxon>
        <taxon>Asteraceae</taxon>
        <taxon>Asteroideae</taxon>
        <taxon>Anthemideae</taxon>
        <taxon>Artemisiinae</taxon>
        <taxon>Artemisia</taxon>
    </lineage>
</organism>
<accession>A0A2U1NZH9</accession>
<keyword evidence="4" id="KW-0539">Nucleus</keyword>
<dbReference type="AlphaFoldDB" id="A0A2U1NZH9"/>
<keyword evidence="2" id="KW-0805">Transcription regulation</keyword>
<gene>
    <name evidence="7" type="ORF">CTI12_AA177080</name>
</gene>
<dbReference type="Gene3D" id="4.10.280.10">
    <property type="entry name" value="Helix-loop-helix DNA-binding domain"/>
    <property type="match status" value="1"/>
</dbReference>
<keyword evidence="8" id="KW-1185">Reference proteome</keyword>
<sequence>MKQSEMGGIKGSGSGEQEGVAITVTSGSKRSSDAFEDDVKINRPLSDHDLHILTERERRKKMRNMFHQLHALVPHLPHKTDKSTIVDEAISYIQTLEETLQKIETKKLEKLYGTQSAANSTTVSPIQSPKPALDTRESFLADQGSSTVSPSSSSTFSFPISSPTVFQTWASPNVTLNVCGMDAFFNICSFPKRGLFTAICFVLEKNKVEMVSSEIYSDQCKCSFFIHAHVNARDQTVKDLSFEEIYKQAAMEIMRCVSTKSP</sequence>
<evidence type="ECO:0000259" key="6">
    <source>
        <dbReference type="PROSITE" id="PS50888"/>
    </source>
</evidence>
<dbReference type="Proteomes" id="UP000245207">
    <property type="component" value="Unassembled WGS sequence"/>
</dbReference>
<reference evidence="7 8" key="1">
    <citation type="journal article" date="2018" name="Mol. Plant">
        <title>The genome of Artemisia annua provides insight into the evolution of Asteraceae family and artemisinin biosynthesis.</title>
        <authorList>
            <person name="Shen Q."/>
            <person name="Zhang L."/>
            <person name="Liao Z."/>
            <person name="Wang S."/>
            <person name="Yan T."/>
            <person name="Shi P."/>
            <person name="Liu M."/>
            <person name="Fu X."/>
            <person name="Pan Q."/>
            <person name="Wang Y."/>
            <person name="Lv Z."/>
            <person name="Lu X."/>
            <person name="Zhang F."/>
            <person name="Jiang W."/>
            <person name="Ma Y."/>
            <person name="Chen M."/>
            <person name="Hao X."/>
            <person name="Li L."/>
            <person name="Tang Y."/>
            <person name="Lv G."/>
            <person name="Zhou Y."/>
            <person name="Sun X."/>
            <person name="Brodelius P.E."/>
            <person name="Rose J.K.C."/>
            <person name="Tang K."/>
        </authorList>
    </citation>
    <scope>NUCLEOTIDE SEQUENCE [LARGE SCALE GENOMIC DNA]</scope>
    <source>
        <strain evidence="8">cv. Huhao1</strain>
        <tissue evidence="7">Leaf</tissue>
    </source>
</reference>
<protein>
    <submittedName>
        <fullName evidence="7">Myc-type, basic helix-loop-helix (BHLH) domain-containing protein</fullName>
    </submittedName>
</protein>
<dbReference type="GO" id="GO:0046983">
    <property type="term" value="F:protein dimerization activity"/>
    <property type="evidence" value="ECO:0007669"/>
    <property type="project" value="InterPro"/>
</dbReference>
<dbReference type="CDD" id="cd11393">
    <property type="entry name" value="bHLH_AtbHLH_like"/>
    <property type="match status" value="1"/>
</dbReference>
<dbReference type="PANTHER" id="PTHR46772">
    <property type="entry name" value="BHLH DOMAIN-CONTAINING PROTEIN"/>
    <property type="match status" value="1"/>
</dbReference>
<feature type="region of interest" description="Disordered" evidence="5">
    <location>
        <begin position="1"/>
        <end position="37"/>
    </location>
</feature>
<dbReference type="Pfam" id="PF00010">
    <property type="entry name" value="HLH"/>
    <property type="match status" value="1"/>
</dbReference>
<evidence type="ECO:0000256" key="5">
    <source>
        <dbReference type="SAM" id="MobiDB-lite"/>
    </source>
</evidence>
<evidence type="ECO:0000256" key="4">
    <source>
        <dbReference type="ARBA" id="ARBA00023242"/>
    </source>
</evidence>
<dbReference type="STRING" id="35608.A0A2U1NZH9"/>
<feature type="domain" description="BHLH" evidence="6">
    <location>
        <begin position="46"/>
        <end position="96"/>
    </location>
</feature>
<dbReference type="InterPro" id="IPR011598">
    <property type="entry name" value="bHLH_dom"/>
</dbReference>